<dbReference type="RefSeq" id="WP_203627814.1">
    <property type="nucleotide sequence ID" value="NZ_BOLQ01000015.1"/>
</dbReference>
<keyword evidence="3" id="KW-0413">Isomerase</keyword>
<comment type="caution">
    <text evidence="6">The sequence shown here is derived from an EMBL/GenBank/DDBJ whole genome shotgun (WGS) entry which is preliminary data.</text>
</comment>
<evidence type="ECO:0000256" key="4">
    <source>
        <dbReference type="SAM" id="MobiDB-lite"/>
    </source>
</evidence>
<comment type="similarity">
    <text evidence="3">Belongs to the RecD family. RecD2 subfamily.</text>
</comment>
<keyword evidence="2 3" id="KW-0067">ATP-binding</keyword>
<dbReference type="InterPro" id="IPR041451">
    <property type="entry name" value="RecD2_SH13"/>
</dbReference>
<dbReference type="NCBIfam" id="TIGR01448">
    <property type="entry name" value="recD_rel"/>
    <property type="match status" value="1"/>
</dbReference>
<dbReference type="PANTHER" id="PTHR43788">
    <property type="entry name" value="DNA2/NAM7 HELICASE FAMILY MEMBER"/>
    <property type="match status" value="1"/>
</dbReference>
<gene>
    <name evidence="3" type="primary">recD2</name>
    <name evidence="6" type="ORF">ACFQ4P_10760</name>
</gene>
<keyword evidence="3" id="KW-0238">DNA-binding</keyword>
<evidence type="ECO:0000259" key="5">
    <source>
        <dbReference type="SMART" id="SM00382"/>
    </source>
</evidence>
<dbReference type="Gene3D" id="3.40.50.300">
    <property type="entry name" value="P-loop containing nucleotide triphosphate hydrolases"/>
    <property type="match status" value="2"/>
</dbReference>
<sequence>MTEDEATLSGRVKSIYFENAANFFKIMEVAVGTASFTWAEPTIVVTGSFGDIKEDEAYTFTGKLVNHPKYGPQFAADNYHADRPTSKQGLVNYLSSDKFPGIGTKTAERIVEALGVTAIDQIMKDPAVLVPLVPKADRRKTLIDTLQANLGMEQVIIGLNDFGFTSNMAAKIYQTYDTDALEVIKENPYQLIADIEGIGFKRADAIAARLDIAPDDPTRLQGAVFDTLSSLTDGEGDTYVALKPLLDQSIGLLESARNVEIAPKAVADAVLALANANKVVADGDKVYPKRLFDAEWEIATRLRQMTEGDTKKVKAASLKKALRAAAKASGVTYDESQETAIKSAMAAPVFLLTGGPGTGKTTVINGIVHTYAALNDLSLDVNSYQDETFPIMLAAPTGRAAKRIAETTNLPAGTIHRLLGLAVDSTQYEPKDLPDGLLIIDEMSMVDTYLFRTLLAAIHPGIKLILVGDKDQLPSVGPGQVFADLLRAGVLPAMELTHIHRQDATSSIITFAHAINEGKLPADWQRPAADRSFILCPPNQLPKAVGQVVAKAGGKFDHTGIQVLAPMYRGVAGIDELNPMIQEILNPLRDARAKEVVFGNVRYRIGDKVLQLVNDPENNVFNGEIGIIQGIMEGKYTDSKTDELTIDFDGNELQYKRSDWTKITLAYATSIHKAQGSEFDVVVLPLTLQSRRMLRRNLLYTAVTRARNFLILMGDPRAFELAVQEVADNRHTSLIARLQETMPGRVAVDKAKPAPDNKEETHDEPVAKSGAAPSADSARPHDEATIAGPDAAGPATAGATDPAPVADSEPAPVEDEGMPTDWRLTPDLVRAQSIDPMIGMQGIRPEKESES</sequence>
<dbReference type="Pfam" id="PF18335">
    <property type="entry name" value="SH3_13"/>
    <property type="match status" value="1"/>
</dbReference>
<organism evidence="6 7">
    <name type="scientific">Lacticaseibacillus mingshuiensis</name>
    <dbReference type="NCBI Taxonomy" id="2799574"/>
    <lineage>
        <taxon>Bacteria</taxon>
        <taxon>Bacillati</taxon>
        <taxon>Bacillota</taxon>
        <taxon>Bacilli</taxon>
        <taxon>Lactobacillales</taxon>
        <taxon>Lactobacillaceae</taxon>
        <taxon>Lacticaseibacillus</taxon>
    </lineage>
</organism>
<dbReference type="InterPro" id="IPR006345">
    <property type="entry name" value="RecD2"/>
</dbReference>
<evidence type="ECO:0000313" key="6">
    <source>
        <dbReference type="EMBL" id="MFD1430719.1"/>
    </source>
</evidence>
<dbReference type="EC" id="5.6.2.3" evidence="3"/>
<dbReference type="InterPro" id="IPR050534">
    <property type="entry name" value="Coronavir_polyprotein_1ab"/>
</dbReference>
<dbReference type="PANTHER" id="PTHR43788:SF6">
    <property type="entry name" value="DNA HELICASE B"/>
    <property type="match status" value="1"/>
</dbReference>
<dbReference type="CDD" id="cd18809">
    <property type="entry name" value="SF1_C_RecD"/>
    <property type="match status" value="1"/>
</dbReference>
<dbReference type="EMBL" id="JBHTOC010000016">
    <property type="protein sequence ID" value="MFD1430719.1"/>
    <property type="molecule type" value="Genomic_DNA"/>
</dbReference>
<feature type="region of interest" description="Disordered" evidence="4">
    <location>
        <begin position="745"/>
        <end position="851"/>
    </location>
</feature>
<dbReference type="Gene3D" id="1.10.10.2220">
    <property type="match status" value="1"/>
</dbReference>
<dbReference type="InterPro" id="IPR027785">
    <property type="entry name" value="UvrD-like_helicase_C"/>
</dbReference>
<feature type="compositionally biased region" description="Low complexity" evidence="4">
    <location>
        <begin position="785"/>
        <end position="807"/>
    </location>
</feature>
<dbReference type="SMART" id="SM00382">
    <property type="entry name" value="AAA"/>
    <property type="match status" value="1"/>
</dbReference>
<protein>
    <recommendedName>
        <fullName evidence="3">ATP-dependent RecD2 DNA helicase</fullName>
        <ecNumber evidence="3">5.6.2.3</ecNumber>
    </recommendedName>
    <alternativeName>
        <fullName evidence="3">DNA 5'-3' helicase subunit RecD2</fullName>
    </alternativeName>
</protein>
<dbReference type="InterPro" id="IPR003593">
    <property type="entry name" value="AAA+_ATPase"/>
</dbReference>
<keyword evidence="3" id="KW-0378">Hydrolase</keyword>
<keyword evidence="3" id="KW-0347">Helicase</keyword>
<feature type="compositionally biased region" description="Basic and acidic residues" evidence="4">
    <location>
        <begin position="747"/>
        <end position="766"/>
    </location>
</feature>
<keyword evidence="7" id="KW-1185">Reference proteome</keyword>
<proteinExistence type="inferred from homology"/>
<feature type="binding site" evidence="3">
    <location>
        <begin position="357"/>
        <end position="361"/>
    </location>
    <ligand>
        <name>ATP</name>
        <dbReference type="ChEBI" id="CHEBI:30616"/>
    </ligand>
</feature>
<evidence type="ECO:0000256" key="2">
    <source>
        <dbReference type="ARBA" id="ARBA00022840"/>
    </source>
</evidence>
<reference evidence="7" key="1">
    <citation type="journal article" date="2019" name="Int. J. Syst. Evol. Microbiol.">
        <title>The Global Catalogue of Microorganisms (GCM) 10K type strain sequencing project: providing services to taxonomists for standard genome sequencing and annotation.</title>
        <authorList>
            <consortium name="The Broad Institute Genomics Platform"/>
            <consortium name="The Broad Institute Genome Sequencing Center for Infectious Disease"/>
            <person name="Wu L."/>
            <person name="Ma J."/>
        </authorList>
    </citation>
    <scope>NUCLEOTIDE SEQUENCE [LARGE SCALE GENOMIC DNA]</scope>
    <source>
        <strain evidence="7">CCM 8980</strain>
    </source>
</reference>
<dbReference type="CDD" id="cd17933">
    <property type="entry name" value="DEXSc_RecD-like"/>
    <property type="match status" value="1"/>
</dbReference>
<comment type="catalytic activity">
    <reaction evidence="3">
        <text>ATP + H2O = ADP + phosphate + H(+)</text>
        <dbReference type="Rhea" id="RHEA:13065"/>
        <dbReference type="ChEBI" id="CHEBI:15377"/>
        <dbReference type="ChEBI" id="CHEBI:15378"/>
        <dbReference type="ChEBI" id="CHEBI:30616"/>
        <dbReference type="ChEBI" id="CHEBI:43474"/>
        <dbReference type="ChEBI" id="CHEBI:456216"/>
        <dbReference type="EC" id="5.6.2.3"/>
    </reaction>
</comment>
<dbReference type="SUPFAM" id="SSF52540">
    <property type="entry name" value="P-loop containing nucleoside triphosphate hydrolases"/>
    <property type="match status" value="2"/>
</dbReference>
<dbReference type="InterPro" id="IPR029493">
    <property type="entry name" value="RecD2-like_HHH"/>
</dbReference>
<dbReference type="Gene3D" id="2.30.30.940">
    <property type="match status" value="1"/>
</dbReference>
<evidence type="ECO:0000256" key="3">
    <source>
        <dbReference type="HAMAP-Rule" id="MF_01488"/>
    </source>
</evidence>
<evidence type="ECO:0000256" key="1">
    <source>
        <dbReference type="ARBA" id="ARBA00022741"/>
    </source>
</evidence>
<name>A0ABW4CKT6_9LACO</name>
<dbReference type="Pfam" id="PF13538">
    <property type="entry name" value="UvrD_C_2"/>
    <property type="match status" value="1"/>
</dbReference>
<dbReference type="Proteomes" id="UP001597196">
    <property type="component" value="Unassembled WGS sequence"/>
</dbReference>
<evidence type="ECO:0000313" key="7">
    <source>
        <dbReference type="Proteomes" id="UP001597196"/>
    </source>
</evidence>
<accession>A0ABW4CKT6</accession>
<comment type="function">
    <text evidence="3">DNA-dependent ATPase and ATP-dependent 5'-3' DNA helicase. Has no activity on blunt DNA or DNA with 3'-overhangs, requires at least 10 bases of 5'-ssDNA for helicase activity.</text>
</comment>
<keyword evidence="1 3" id="KW-0547">Nucleotide-binding</keyword>
<dbReference type="Pfam" id="PF13604">
    <property type="entry name" value="AAA_30"/>
    <property type="match status" value="1"/>
</dbReference>
<dbReference type="InterPro" id="IPR055446">
    <property type="entry name" value="RecD2_N_OB"/>
</dbReference>
<dbReference type="InterPro" id="IPR027417">
    <property type="entry name" value="P-loop_NTPase"/>
</dbReference>
<feature type="domain" description="AAA+ ATPase" evidence="5">
    <location>
        <begin position="346"/>
        <end position="487"/>
    </location>
</feature>
<dbReference type="Pfam" id="PF23139">
    <property type="entry name" value="OB_YrrC"/>
    <property type="match status" value="1"/>
</dbReference>
<dbReference type="HAMAP" id="MF_01488">
    <property type="entry name" value="RecD2"/>
    <property type="match status" value="1"/>
</dbReference>
<dbReference type="Pfam" id="PF14490">
    <property type="entry name" value="HHH_RecD2"/>
    <property type="match status" value="1"/>
</dbReference>